<protein>
    <submittedName>
        <fullName evidence="3">Uncharacterized protein</fullName>
    </submittedName>
</protein>
<dbReference type="EMBL" id="MIYZ01000001">
    <property type="protein sequence ID" value="OIR23135.1"/>
    <property type="molecule type" value="Genomic_DNA"/>
</dbReference>
<keyword evidence="2" id="KW-1133">Transmembrane helix</keyword>
<keyword evidence="2" id="KW-0472">Membrane</keyword>
<organism evidence="3 4">
    <name type="scientific">Marine Group III euryarchaeote CG-Epi2</name>
    <dbReference type="NCBI Taxonomy" id="1888996"/>
    <lineage>
        <taxon>Archaea</taxon>
        <taxon>Methanobacteriati</taxon>
        <taxon>Thermoplasmatota</taxon>
        <taxon>Thermoplasmata</taxon>
        <taxon>Candidatus Thermoprofundales</taxon>
    </lineage>
</organism>
<sequence>MNGLDIDGTLPGQEIEEEEELSDDIRRESEDSQVGKISKSLGNWDGDGDGHGWKEQESLRGWLYLIAGAGYGTLVVYLVLVIQQGMNIPILSSGEEISNKTGALSTALLISAMVYITIWFFMSGKDHSFFTEDPDKAKFYAGIIGLASLVIIAISWEDFQREMVISAILTSVSTWSYIRSAQMKG</sequence>
<proteinExistence type="predicted"/>
<dbReference type="Proteomes" id="UP000183615">
    <property type="component" value="Unassembled WGS sequence"/>
</dbReference>
<gene>
    <name evidence="3" type="ORF">BET99_00295</name>
</gene>
<feature type="transmembrane region" description="Helical" evidence="2">
    <location>
        <begin position="103"/>
        <end position="122"/>
    </location>
</feature>
<evidence type="ECO:0000256" key="2">
    <source>
        <dbReference type="SAM" id="Phobius"/>
    </source>
</evidence>
<evidence type="ECO:0000313" key="3">
    <source>
        <dbReference type="EMBL" id="OIR23135.1"/>
    </source>
</evidence>
<accession>A0A1J5TQD2</accession>
<evidence type="ECO:0000256" key="1">
    <source>
        <dbReference type="SAM" id="MobiDB-lite"/>
    </source>
</evidence>
<feature type="transmembrane region" description="Helical" evidence="2">
    <location>
        <begin position="137"/>
        <end position="156"/>
    </location>
</feature>
<feature type="region of interest" description="Disordered" evidence="1">
    <location>
        <begin position="1"/>
        <end position="43"/>
    </location>
</feature>
<evidence type="ECO:0000313" key="4">
    <source>
        <dbReference type="Proteomes" id="UP000183615"/>
    </source>
</evidence>
<name>A0A1J5TQD2_9ARCH</name>
<reference evidence="3 4" key="1">
    <citation type="submission" date="2016-08" db="EMBL/GenBank/DDBJ databases">
        <title>New Insights into Marine Group III Euryarchaeota, from dark to light.</title>
        <authorList>
            <person name="Haro-Moreno J.M."/>
            <person name="Rodriguez-Valera F."/>
            <person name="Lopez-Garcia P."/>
            <person name="Moreira D."/>
            <person name="Martin-Cuadrado A.B."/>
        </authorList>
    </citation>
    <scope>NUCLEOTIDE SEQUENCE [LARGE SCALE GENOMIC DNA]</scope>
    <source>
        <strain evidence="3">CG-Epi2</strain>
    </source>
</reference>
<keyword evidence="2" id="KW-0812">Transmembrane</keyword>
<dbReference type="AlphaFoldDB" id="A0A1J5TQD2"/>
<feature type="transmembrane region" description="Helical" evidence="2">
    <location>
        <begin position="62"/>
        <end position="82"/>
    </location>
</feature>
<comment type="caution">
    <text evidence="3">The sequence shown here is derived from an EMBL/GenBank/DDBJ whole genome shotgun (WGS) entry which is preliminary data.</text>
</comment>